<evidence type="ECO:0000256" key="2">
    <source>
        <dbReference type="SAM" id="SignalP"/>
    </source>
</evidence>
<dbReference type="OrthoDB" id="10626085at2759"/>
<feature type="compositionally biased region" description="Pro residues" evidence="1">
    <location>
        <begin position="37"/>
        <end position="49"/>
    </location>
</feature>
<feature type="chain" id="PRO_5020851073" evidence="2">
    <location>
        <begin position="24"/>
        <end position="304"/>
    </location>
</feature>
<protein>
    <submittedName>
        <fullName evidence="3">Uncharacterized protein</fullName>
    </submittedName>
</protein>
<reference evidence="4" key="1">
    <citation type="journal article" date="2018" name="Nat. Microbiol.">
        <title>Leveraging single-cell genomics to expand the fungal tree of life.</title>
        <authorList>
            <person name="Ahrendt S.R."/>
            <person name="Quandt C.A."/>
            <person name="Ciobanu D."/>
            <person name="Clum A."/>
            <person name="Salamov A."/>
            <person name="Andreopoulos B."/>
            <person name="Cheng J.F."/>
            <person name="Woyke T."/>
            <person name="Pelin A."/>
            <person name="Henrissat B."/>
            <person name="Reynolds N.K."/>
            <person name="Benny G.L."/>
            <person name="Smith M.E."/>
            <person name="James T.Y."/>
            <person name="Grigoriev I.V."/>
        </authorList>
    </citation>
    <scope>NUCLEOTIDE SEQUENCE [LARGE SCALE GENOMIC DNA]</scope>
    <source>
        <strain evidence="4">RSA 1356</strain>
    </source>
</reference>
<dbReference type="EMBL" id="KZ992798">
    <property type="protein sequence ID" value="RKP06893.1"/>
    <property type="molecule type" value="Genomic_DNA"/>
</dbReference>
<feature type="region of interest" description="Disordered" evidence="1">
    <location>
        <begin position="28"/>
        <end position="49"/>
    </location>
</feature>
<dbReference type="AlphaFoldDB" id="A0A4P9XLX9"/>
<dbReference type="Proteomes" id="UP000271241">
    <property type="component" value="Unassembled WGS sequence"/>
</dbReference>
<sequence length="304" mass="33136">MLALRHSLWLVAILAFTVTPSIAHPTSTISVESSQPQPHPLSTPTPVPEPTRVRRWLPDMSLPPAPRVTGVAADRGRIARDAAATNCLLSLDARNFVANFADRTFETSVRVLEANSAALKELLPFLRQGCQRTAQHLAHYMSDAMARNAGQATYKTLAGNSAADDLDPDWPGTDPMRPAVNKGVTNTSPDMTPASAPTSIVQQFTRSLSDRATAFTIKARLYTAASGLTRTVAMTWHLDHFTDAFQPSTNCQSDACNTLRQRLRERRQALQNALEKTIAPLTYAETGTLREATNRAVDYAVITA</sequence>
<evidence type="ECO:0000313" key="4">
    <source>
        <dbReference type="Proteomes" id="UP000271241"/>
    </source>
</evidence>
<name>A0A4P9XLX9_9FUNG</name>
<feature type="signal peptide" evidence="2">
    <location>
        <begin position="1"/>
        <end position="23"/>
    </location>
</feature>
<evidence type="ECO:0000313" key="3">
    <source>
        <dbReference type="EMBL" id="RKP06893.1"/>
    </source>
</evidence>
<keyword evidence="2" id="KW-0732">Signal</keyword>
<evidence type="ECO:0000256" key="1">
    <source>
        <dbReference type="SAM" id="MobiDB-lite"/>
    </source>
</evidence>
<accession>A0A4P9XLX9</accession>
<organism evidence="3 4">
    <name type="scientific">Thamnocephalis sphaerospora</name>
    <dbReference type="NCBI Taxonomy" id="78915"/>
    <lineage>
        <taxon>Eukaryota</taxon>
        <taxon>Fungi</taxon>
        <taxon>Fungi incertae sedis</taxon>
        <taxon>Zoopagomycota</taxon>
        <taxon>Zoopagomycotina</taxon>
        <taxon>Zoopagomycetes</taxon>
        <taxon>Zoopagales</taxon>
        <taxon>Sigmoideomycetaceae</taxon>
        <taxon>Thamnocephalis</taxon>
    </lineage>
</organism>
<keyword evidence="4" id="KW-1185">Reference proteome</keyword>
<proteinExistence type="predicted"/>
<gene>
    <name evidence="3" type="ORF">THASP1DRAFT_24865</name>
</gene>